<evidence type="ECO:0000256" key="3">
    <source>
        <dbReference type="ARBA" id="ARBA00023163"/>
    </source>
</evidence>
<sequence length="358" mass="40596">MNYQINILKKEHITRTIMLFSQHEITTISIESKINGVANQHEKNLPSLSELNECVVFVGSNFDEKRHHSYPESSPQNIENKSKRGRKPKEIPASKKVRKIQGNGKYMNSQTSYYVKSQTTPGKIYKAKVFRNGSVQIPGIRMSDMSDGINALIEIKKVVYKAINYTPTPEDLENKNIRITMRNYRWKFVNDNEKILNIDTLLTELTNIANGNPMNNKQTSILPGILDMHDIKYNPERFQGLVFRIRSSNEKDNTSIKIFKSGKVNISTKENTDNVEFIKSWIETFINTSNGVLTIDKTIVPKSGRGKGISKKKNKKAEEVNIEPVPQIELIPSTVNSEASPIDILNINVSNISLDKSG</sequence>
<dbReference type="EMBL" id="MN739115">
    <property type="protein sequence ID" value="QHS89629.1"/>
    <property type="molecule type" value="Genomic_DNA"/>
</dbReference>
<keyword evidence="3" id="KW-0804">Transcription</keyword>
<feature type="region of interest" description="Disordered" evidence="4">
    <location>
        <begin position="66"/>
        <end position="95"/>
    </location>
</feature>
<dbReference type="Pfam" id="PF00352">
    <property type="entry name" value="TBP"/>
    <property type="match status" value="1"/>
</dbReference>
<dbReference type="Gene3D" id="3.30.310.10">
    <property type="entry name" value="TATA-Binding Protein"/>
    <property type="match status" value="1"/>
</dbReference>
<protein>
    <submittedName>
        <fullName evidence="5">Uncharacterized protein</fullName>
    </submittedName>
</protein>
<evidence type="ECO:0000256" key="2">
    <source>
        <dbReference type="ARBA" id="ARBA00023125"/>
    </source>
</evidence>
<keyword evidence="2" id="KW-0238">DNA-binding</keyword>
<dbReference type="InterPro" id="IPR000814">
    <property type="entry name" value="TBP"/>
</dbReference>
<accession>A0A6C0BDH6</accession>
<dbReference type="GO" id="GO:0003677">
    <property type="term" value="F:DNA binding"/>
    <property type="evidence" value="ECO:0007669"/>
    <property type="project" value="UniProtKB-KW"/>
</dbReference>
<proteinExistence type="inferred from homology"/>
<evidence type="ECO:0000313" key="5">
    <source>
        <dbReference type="EMBL" id="QHS89629.1"/>
    </source>
</evidence>
<organism evidence="5">
    <name type="scientific">viral metagenome</name>
    <dbReference type="NCBI Taxonomy" id="1070528"/>
    <lineage>
        <taxon>unclassified sequences</taxon>
        <taxon>metagenomes</taxon>
        <taxon>organismal metagenomes</taxon>
    </lineage>
</organism>
<dbReference type="SUPFAM" id="SSF55945">
    <property type="entry name" value="TATA-box binding protein-like"/>
    <property type="match status" value="1"/>
</dbReference>
<evidence type="ECO:0000256" key="1">
    <source>
        <dbReference type="ARBA" id="ARBA00005560"/>
    </source>
</evidence>
<dbReference type="AlphaFoldDB" id="A0A6C0BDH6"/>
<evidence type="ECO:0000256" key="4">
    <source>
        <dbReference type="SAM" id="MobiDB-lite"/>
    </source>
</evidence>
<dbReference type="InterPro" id="IPR012295">
    <property type="entry name" value="TBP_dom_sf"/>
</dbReference>
<reference evidence="5" key="1">
    <citation type="journal article" date="2020" name="Nature">
        <title>Giant virus diversity and host interactions through global metagenomics.</title>
        <authorList>
            <person name="Schulz F."/>
            <person name="Roux S."/>
            <person name="Paez-Espino D."/>
            <person name="Jungbluth S."/>
            <person name="Walsh D.A."/>
            <person name="Denef V.J."/>
            <person name="McMahon K.D."/>
            <person name="Konstantinidis K.T."/>
            <person name="Eloe-Fadrosh E.A."/>
            <person name="Kyrpides N.C."/>
            <person name="Woyke T."/>
        </authorList>
    </citation>
    <scope>NUCLEOTIDE SEQUENCE</scope>
    <source>
        <strain evidence="5">GVMAG-M-3300010160-26</strain>
    </source>
</reference>
<dbReference type="GO" id="GO:0006352">
    <property type="term" value="P:DNA-templated transcription initiation"/>
    <property type="evidence" value="ECO:0007669"/>
    <property type="project" value="InterPro"/>
</dbReference>
<name>A0A6C0BDH6_9ZZZZ</name>
<comment type="similarity">
    <text evidence="1">Belongs to the TBP family.</text>
</comment>